<keyword evidence="1" id="KW-0472">Membrane</keyword>
<comment type="caution">
    <text evidence="2">The sequence shown here is derived from an EMBL/GenBank/DDBJ whole genome shotgun (WGS) entry which is preliminary data.</text>
</comment>
<feature type="transmembrane region" description="Helical" evidence="1">
    <location>
        <begin position="20"/>
        <end position="39"/>
    </location>
</feature>
<evidence type="ECO:0000256" key="1">
    <source>
        <dbReference type="SAM" id="Phobius"/>
    </source>
</evidence>
<gene>
    <name evidence="2" type="ORF">EET67_11930</name>
</gene>
<protein>
    <submittedName>
        <fullName evidence="2">Flp family type IVb pilin</fullName>
    </submittedName>
</protein>
<dbReference type="RefSeq" id="WP_128625070.1">
    <property type="nucleotide sequence ID" value="NZ_ML133510.1"/>
</dbReference>
<accession>A0A432V6F9</accession>
<dbReference type="Proteomes" id="UP000281647">
    <property type="component" value="Unassembled WGS sequence"/>
</dbReference>
<dbReference type="InterPro" id="IPR007047">
    <property type="entry name" value="Flp_Fap"/>
</dbReference>
<dbReference type="OrthoDB" id="5325135at2"/>
<sequence length="59" mass="6251">MQKRIRQFASDESGATAIEYGLVAALISMAIVVGVGQFAESLEFLFSDNGSQIVQALGD</sequence>
<dbReference type="EMBL" id="RKST01000010">
    <property type="protein sequence ID" value="RUM97766.1"/>
    <property type="molecule type" value="Genomic_DNA"/>
</dbReference>
<organism evidence="2 3">
    <name type="scientific">Borborobacter arsenicus</name>
    <dbReference type="NCBI Taxonomy" id="1851146"/>
    <lineage>
        <taxon>Bacteria</taxon>
        <taxon>Pseudomonadati</taxon>
        <taxon>Pseudomonadota</taxon>
        <taxon>Alphaproteobacteria</taxon>
        <taxon>Hyphomicrobiales</taxon>
        <taxon>Phyllobacteriaceae</taxon>
        <taxon>Borborobacter</taxon>
    </lineage>
</organism>
<keyword evidence="1" id="KW-0812">Transmembrane</keyword>
<dbReference type="Pfam" id="PF04964">
    <property type="entry name" value="Flp_Fap"/>
    <property type="match status" value="1"/>
</dbReference>
<evidence type="ECO:0000313" key="2">
    <source>
        <dbReference type="EMBL" id="RUM97766.1"/>
    </source>
</evidence>
<keyword evidence="3" id="KW-1185">Reference proteome</keyword>
<dbReference type="AlphaFoldDB" id="A0A432V6F9"/>
<evidence type="ECO:0000313" key="3">
    <source>
        <dbReference type="Proteomes" id="UP000281647"/>
    </source>
</evidence>
<keyword evidence="1" id="KW-1133">Transmembrane helix</keyword>
<name>A0A432V6F9_9HYPH</name>
<reference evidence="2 3" key="1">
    <citation type="submission" date="2018-11" db="EMBL/GenBank/DDBJ databases">
        <title>Pseudaminobacter arsenicus sp. nov., an arsenic-resistant bacterium isolated from arsenic-rich aquifers.</title>
        <authorList>
            <person name="Mu Y."/>
        </authorList>
    </citation>
    <scope>NUCLEOTIDE SEQUENCE [LARGE SCALE GENOMIC DNA]</scope>
    <source>
        <strain evidence="2 3">CB3</strain>
    </source>
</reference>
<proteinExistence type="predicted"/>